<sequence length="144" mass="15636">MPDSSPQRQPNDDQQLVQLSAAISDNCGLLHKISPMPIPLSAPLTFPQPVMDDPSLPSHHNSNSSNPSFGETQNILHGADCVKEIPTKAFHQNKDTLQIPESEIDQANLMLQLQKGNRKLRVPANSSPIPFLVAGSSNTTLILL</sequence>
<reference evidence="2" key="1">
    <citation type="journal article" date="2023" name="Plant J.">
        <title>The genome of the king protea, Protea cynaroides.</title>
        <authorList>
            <person name="Chang J."/>
            <person name="Duong T.A."/>
            <person name="Schoeman C."/>
            <person name="Ma X."/>
            <person name="Roodt D."/>
            <person name="Barker N."/>
            <person name="Li Z."/>
            <person name="Van de Peer Y."/>
            <person name="Mizrachi E."/>
        </authorList>
    </citation>
    <scope>NUCLEOTIDE SEQUENCE</scope>
    <source>
        <tissue evidence="2">Young leaves</tissue>
    </source>
</reference>
<keyword evidence="3" id="KW-1185">Reference proteome</keyword>
<proteinExistence type="predicted"/>
<evidence type="ECO:0000256" key="1">
    <source>
        <dbReference type="SAM" id="MobiDB-lite"/>
    </source>
</evidence>
<name>A0A9Q0GLQ6_9MAGN</name>
<feature type="region of interest" description="Disordered" evidence="1">
    <location>
        <begin position="41"/>
        <end position="73"/>
    </location>
</feature>
<comment type="caution">
    <text evidence="2">The sequence shown here is derived from an EMBL/GenBank/DDBJ whole genome shotgun (WGS) entry which is preliminary data.</text>
</comment>
<gene>
    <name evidence="2" type="ORF">NE237_002653</name>
</gene>
<protein>
    <submittedName>
        <fullName evidence="2">Uncharacterized protein</fullName>
    </submittedName>
</protein>
<accession>A0A9Q0GLQ6</accession>
<dbReference type="EMBL" id="JAMYWD010003028">
    <property type="protein sequence ID" value="KAJ4933735.1"/>
    <property type="molecule type" value="Genomic_DNA"/>
</dbReference>
<dbReference type="Proteomes" id="UP001141806">
    <property type="component" value="Unassembled WGS sequence"/>
</dbReference>
<evidence type="ECO:0000313" key="3">
    <source>
        <dbReference type="Proteomes" id="UP001141806"/>
    </source>
</evidence>
<feature type="compositionally biased region" description="Low complexity" evidence="1">
    <location>
        <begin position="54"/>
        <end position="68"/>
    </location>
</feature>
<dbReference type="OrthoDB" id="10625629at2759"/>
<organism evidence="2 3">
    <name type="scientific">Protea cynaroides</name>
    <dbReference type="NCBI Taxonomy" id="273540"/>
    <lineage>
        <taxon>Eukaryota</taxon>
        <taxon>Viridiplantae</taxon>
        <taxon>Streptophyta</taxon>
        <taxon>Embryophyta</taxon>
        <taxon>Tracheophyta</taxon>
        <taxon>Spermatophyta</taxon>
        <taxon>Magnoliopsida</taxon>
        <taxon>Proteales</taxon>
        <taxon>Proteaceae</taxon>
        <taxon>Protea</taxon>
    </lineage>
</organism>
<evidence type="ECO:0000313" key="2">
    <source>
        <dbReference type="EMBL" id="KAJ4933735.1"/>
    </source>
</evidence>
<dbReference type="AlphaFoldDB" id="A0A9Q0GLQ6"/>